<dbReference type="AlphaFoldDB" id="A0A4V3D642"/>
<comment type="caution">
    <text evidence="3">The sequence shown here is derived from an EMBL/GenBank/DDBJ whole genome shotgun (WGS) entry which is preliminary data.</text>
</comment>
<name>A0A4V3D642_9BURK</name>
<keyword evidence="4" id="KW-1185">Reference proteome</keyword>
<dbReference type="OrthoDB" id="9782798at2"/>
<feature type="domain" description="NIT" evidence="1">
    <location>
        <begin position="35"/>
        <end position="288"/>
    </location>
</feature>
<feature type="domain" description="ANTAR" evidence="2">
    <location>
        <begin position="355"/>
        <end position="416"/>
    </location>
</feature>
<accession>A0A4V3D642</accession>
<dbReference type="PROSITE" id="PS50906">
    <property type="entry name" value="NIT"/>
    <property type="match status" value="1"/>
</dbReference>
<reference evidence="3 4" key="1">
    <citation type="submission" date="2019-03" db="EMBL/GenBank/DDBJ databases">
        <title>Genomic Encyclopedia of Type Strains, Phase IV (KMG-IV): sequencing the most valuable type-strain genomes for metagenomic binning, comparative biology and taxonomic classification.</title>
        <authorList>
            <person name="Goeker M."/>
        </authorList>
    </citation>
    <scope>NUCLEOTIDE SEQUENCE [LARGE SCALE GENOMIC DNA]</scope>
    <source>
        <strain evidence="3 4">DSM 19605</strain>
    </source>
</reference>
<dbReference type="InterPro" id="IPR005561">
    <property type="entry name" value="ANTAR"/>
</dbReference>
<gene>
    <name evidence="3" type="ORF">DFR43_10926</name>
</gene>
<organism evidence="3 4">
    <name type="scientific">Tepidicella xavieri</name>
    <dbReference type="NCBI Taxonomy" id="360241"/>
    <lineage>
        <taxon>Bacteria</taxon>
        <taxon>Pseudomonadati</taxon>
        <taxon>Pseudomonadota</taxon>
        <taxon>Betaproteobacteria</taxon>
        <taxon>Burkholderiales</taxon>
        <taxon>Tepidicella</taxon>
    </lineage>
</organism>
<dbReference type="PROSITE" id="PS50921">
    <property type="entry name" value="ANTAR"/>
    <property type="match status" value="1"/>
</dbReference>
<dbReference type="Pfam" id="PF08376">
    <property type="entry name" value="NIT"/>
    <property type="match status" value="1"/>
</dbReference>
<dbReference type="InterPro" id="IPR036388">
    <property type="entry name" value="WH-like_DNA-bd_sf"/>
</dbReference>
<dbReference type="InterPro" id="IPR010910">
    <property type="entry name" value="Nitrate/nitrite_sensing_bac"/>
</dbReference>
<dbReference type="GO" id="GO:0003723">
    <property type="term" value="F:RNA binding"/>
    <property type="evidence" value="ECO:0007669"/>
    <property type="project" value="InterPro"/>
</dbReference>
<dbReference type="SMART" id="SM01012">
    <property type="entry name" value="ANTAR"/>
    <property type="match status" value="1"/>
</dbReference>
<dbReference type="InterPro" id="IPR013587">
    <property type="entry name" value="Nitrate/nitrite_sensing"/>
</dbReference>
<sequence length="426" mass="46813">MNAPAPKTSLCFLLAAKRCEMADLQQLAQTSGLVRRTAALIHELQRERGLSNLYAASLGQAFVAERRLQLARSDAASTALRAGFDTLDTAPPRHGARLYSRIAFALHGLETLPRLRLEVEGLRAPPASLTAAYTRLIASLLAVVFEAADTATDLALSRRLVALFHLMQGKELAGQERATGSAMLATGRADGDAQQRLLHLIESQDRCLQVFETFADEEILALWQASRSAPLQADIERLRRQLCNTPPGQPLDSQRSATWFDTCSQRMDEMRQVEERLTDSLVEQCQSRLRRVADEMHEIQALQARLDGDASALDDHAAAPLFHAPDPAAPNPAPPIGLALEKSVLELVQDQATRLQALSAELETVRASLNERKLIERAKGLLMAHQQLSEEAAHKALRDLAMRQNKRMVDVAEAVLSMASLLSPRN</sequence>
<dbReference type="SUPFAM" id="SSF52172">
    <property type="entry name" value="CheY-like"/>
    <property type="match status" value="1"/>
</dbReference>
<dbReference type="RefSeq" id="WP_133597686.1">
    <property type="nucleotide sequence ID" value="NZ_SNYL01000009.1"/>
</dbReference>
<proteinExistence type="predicted"/>
<evidence type="ECO:0000313" key="4">
    <source>
        <dbReference type="Proteomes" id="UP000295510"/>
    </source>
</evidence>
<dbReference type="Pfam" id="PF03861">
    <property type="entry name" value="ANTAR"/>
    <property type="match status" value="1"/>
</dbReference>
<dbReference type="Proteomes" id="UP000295510">
    <property type="component" value="Unassembled WGS sequence"/>
</dbReference>
<evidence type="ECO:0000259" key="1">
    <source>
        <dbReference type="PROSITE" id="PS50906"/>
    </source>
</evidence>
<dbReference type="Gene3D" id="1.10.10.10">
    <property type="entry name" value="Winged helix-like DNA-binding domain superfamily/Winged helix DNA-binding domain"/>
    <property type="match status" value="1"/>
</dbReference>
<dbReference type="InterPro" id="IPR011006">
    <property type="entry name" value="CheY-like_superfamily"/>
</dbReference>
<evidence type="ECO:0000313" key="3">
    <source>
        <dbReference type="EMBL" id="TDQ42457.1"/>
    </source>
</evidence>
<evidence type="ECO:0000259" key="2">
    <source>
        <dbReference type="PROSITE" id="PS50921"/>
    </source>
</evidence>
<protein>
    <submittedName>
        <fullName evidence="3">ANTAR domain-containing protein</fullName>
    </submittedName>
</protein>
<dbReference type="EMBL" id="SNYL01000009">
    <property type="protein sequence ID" value="TDQ42457.1"/>
    <property type="molecule type" value="Genomic_DNA"/>
</dbReference>